<name>A0AAN7BYE1_9PEZI</name>
<protein>
    <recommendedName>
        <fullName evidence="3">ATP-grasp domain-containing protein</fullName>
    </recommendedName>
</protein>
<accession>A0AAN7BYE1</accession>
<gene>
    <name evidence="1" type="ORF">QBC38DRAFT_525649</name>
</gene>
<evidence type="ECO:0008006" key="3">
    <source>
        <dbReference type="Google" id="ProtNLM"/>
    </source>
</evidence>
<proteinExistence type="predicted"/>
<dbReference type="EMBL" id="MU865290">
    <property type="protein sequence ID" value="KAK4231885.1"/>
    <property type="molecule type" value="Genomic_DNA"/>
</dbReference>
<dbReference type="SUPFAM" id="SSF56059">
    <property type="entry name" value="Glutathione synthetase ATP-binding domain-like"/>
    <property type="match status" value="1"/>
</dbReference>
<comment type="caution">
    <text evidence="1">The sequence shown here is derived from an EMBL/GenBank/DDBJ whole genome shotgun (WGS) entry which is preliminary data.</text>
</comment>
<reference evidence="1" key="1">
    <citation type="journal article" date="2023" name="Mol. Phylogenet. Evol.">
        <title>Genome-scale phylogeny and comparative genomics of the fungal order Sordariales.</title>
        <authorList>
            <person name="Hensen N."/>
            <person name="Bonometti L."/>
            <person name="Westerberg I."/>
            <person name="Brannstrom I.O."/>
            <person name="Guillou S."/>
            <person name="Cros-Aarteil S."/>
            <person name="Calhoun S."/>
            <person name="Haridas S."/>
            <person name="Kuo A."/>
            <person name="Mondo S."/>
            <person name="Pangilinan J."/>
            <person name="Riley R."/>
            <person name="LaButti K."/>
            <person name="Andreopoulos B."/>
            <person name="Lipzen A."/>
            <person name="Chen C."/>
            <person name="Yan M."/>
            <person name="Daum C."/>
            <person name="Ng V."/>
            <person name="Clum A."/>
            <person name="Steindorff A."/>
            <person name="Ohm R.A."/>
            <person name="Martin F."/>
            <person name="Silar P."/>
            <person name="Natvig D.O."/>
            <person name="Lalanne C."/>
            <person name="Gautier V."/>
            <person name="Ament-Velasquez S.L."/>
            <person name="Kruys A."/>
            <person name="Hutchinson M.I."/>
            <person name="Powell A.J."/>
            <person name="Barry K."/>
            <person name="Miller A.N."/>
            <person name="Grigoriev I.V."/>
            <person name="Debuchy R."/>
            <person name="Gladieux P."/>
            <person name="Hiltunen Thoren M."/>
            <person name="Johannesson H."/>
        </authorList>
    </citation>
    <scope>NUCLEOTIDE SEQUENCE</scope>
    <source>
        <strain evidence="1">CBS 990.96</strain>
    </source>
</reference>
<evidence type="ECO:0000313" key="2">
    <source>
        <dbReference type="Proteomes" id="UP001301958"/>
    </source>
</evidence>
<dbReference type="Proteomes" id="UP001301958">
    <property type="component" value="Unassembled WGS sequence"/>
</dbReference>
<evidence type="ECO:0000313" key="1">
    <source>
        <dbReference type="EMBL" id="KAK4231885.1"/>
    </source>
</evidence>
<organism evidence="1 2">
    <name type="scientific">Podospora fimiseda</name>
    <dbReference type="NCBI Taxonomy" id="252190"/>
    <lineage>
        <taxon>Eukaryota</taxon>
        <taxon>Fungi</taxon>
        <taxon>Dikarya</taxon>
        <taxon>Ascomycota</taxon>
        <taxon>Pezizomycotina</taxon>
        <taxon>Sordariomycetes</taxon>
        <taxon>Sordariomycetidae</taxon>
        <taxon>Sordariales</taxon>
        <taxon>Podosporaceae</taxon>
        <taxon>Podospora</taxon>
    </lineage>
</organism>
<keyword evidence="2" id="KW-1185">Reference proteome</keyword>
<dbReference type="AlphaFoldDB" id="A0AAN7BYE1"/>
<sequence length="158" mass="16774">MVVNDGRPERIVAAVKSLAFPVHGITTVAERYLCTTPKAAEMISQPTSPGNALQATPNKGLLLRLIPLTTTNINQPVAKDSHFIVKPSEGSGSFGIFLDKSNAERQTAEDALESMGTKPVIETYLISPEVDVNPVLVPTCTRGGYRLQGSTPKGSLTG</sequence>
<reference evidence="1" key="2">
    <citation type="submission" date="2023-05" db="EMBL/GenBank/DDBJ databases">
        <authorList>
            <consortium name="Lawrence Berkeley National Laboratory"/>
            <person name="Steindorff A."/>
            <person name="Hensen N."/>
            <person name="Bonometti L."/>
            <person name="Westerberg I."/>
            <person name="Brannstrom I.O."/>
            <person name="Guillou S."/>
            <person name="Cros-Aarteil S."/>
            <person name="Calhoun S."/>
            <person name="Haridas S."/>
            <person name="Kuo A."/>
            <person name="Mondo S."/>
            <person name="Pangilinan J."/>
            <person name="Riley R."/>
            <person name="Labutti K."/>
            <person name="Andreopoulos B."/>
            <person name="Lipzen A."/>
            <person name="Chen C."/>
            <person name="Yanf M."/>
            <person name="Daum C."/>
            <person name="Ng V."/>
            <person name="Clum A."/>
            <person name="Ohm R."/>
            <person name="Martin F."/>
            <person name="Silar P."/>
            <person name="Natvig D."/>
            <person name="Lalanne C."/>
            <person name="Gautier V."/>
            <person name="Ament-Velasquez S.L."/>
            <person name="Kruys A."/>
            <person name="Hutchinson M.I."/>
            <person name="Powell A.J."/>
            <person name="Barry K."/>
            <person name="Miller A.N."/>
            <person name="Grigoriev I.V."/>
            <person name="Debuchy R."/>
            <person name="Gladieux P."/>
            <person name="Thoren M.H."/>
            <person name="Johannesson H."/>
        </authorList>
    </citation>
    <scope>NUCLEOTIDE SEQUENCE</scope>
    <source>
        <strain evidence="1">CBS 990.96</strain>
    </source>
</reference>